<sequence>MKPTEHPAPLGRELDTILDDYGVTDPAQRAEIAALFVPASPLDCLDGSVYAVAVNPTWKTVTATIAGTNPEKPTHVLFDVEDLRALAGTLAELEAQEVAW</sequence>
<proteinExistence type="predicted"/>
<dbReference type="AlphaFoldDB" id="A0A846WZL0"/>
<dbReference type="Proteomes" id="UP000582646">
    <property type="component" value="Unassembled WGS sequence"/>
</dbReference>
<evidence type="ECO:0000313" key="1">
    <source>
        <dbReference type="EMBL" id="NKY17519.1"/>
    </source>
</evidence>
<name>A0A846WZL0_9ACTN</name>
<gene>
    <name evidence="1" type="ORF">HF999_03910</name>
</gene>
<keyword evidence="2" id="KW-1185">Reference proteome</keyword>
<comment type="caution">
    <text evidence="1">The sequence shown here is derived from an EMBL/GenBank/DDBJ whole genome shotgun (WGS) entry which is preliminary data.</text>
</comment>
<organism evidence="1 2">
    <name type="scientific">Tsukamurella spumae</name>
    <dbReference type="NCBI Taxonomy" id="44753"/>
    <lineage>
        <taxon>Bacteria</taxon>
        <taxon>Bacillati</taxon>
        <taxon>Actinomycetota</taxon>
        <taxon>Actinomycetes</taxon>
        <taxon>Mycobacteriales</taxon>
        <taxon>Tsukamurellaceae</taxon>
        <taxon>Tsukamurella</taxon>
    </lineage>
</organism>
<evidence type="ECO:0000313" key="2">
    <source>
        <dbReference type="Proteomes" id="UP000582646"/>
    </source>
</evidence>
<dbReference type="EMBL" id="JAAXOQ010000003">
    <property type="protein sequence ID" value="NKY17519.1"/>
    <property type="molecule type" value="Genomic_DNA"/>
</dbReference>
<accession>A0A846WZL0</accession>
<dbReference type="RefSeq" id="WP_168544605.1">
    <property type="nucleotide sequence ID" value="NZ_BAAAKS010000002.1"/>
</dbReference>
<protein>
    <submittedName>
        <fullName evidence="1">Uncharacterized protein</fullName>
    </submittedName>
</protein>
<reference evidence="1 2" key="1">
    <citation type="submission" date="2020-04" db="EMBL/GenBank/DDBJ databases">
        <title>MicrobeNet Type strains.</title>
        <authorList>
            <person name="Nicholson A.C."/>
        </authorList>
    </citation>
    <scope>NUCLEOTIDE SEQUENCE [LARGE SCALE GENOMIC DNA]</scope>
    <source>
        <strain evidence="1 2">DSM 44113</strain>
    </source>
</reference>